<sequence>MMMMMKKTELLWPFVEASLFLMLILSVAIAVVMWYGKRHYRDRHGRHVIQEREKIYPIFLLDRNLPNGKVCVKECYLNIEEFILFTLLFRTIREFKPLTCKDDLGWYHYVYHISGCVFRDILWPDKKEDEEEEEEEKKNDADSTMFTILKIISSYEKNQLYVDYVYGLQKGEFDIIQNTNIRGDIKWMIQNVDDLVGDVEIIKR</sequence>
<accession>A0A9C7C5C1</accession>
<organism evidence="1">
    <name type="scientific">Penaeus monodon majanivirus B</name>
    <dbReference type="NCBI Taxonomy" id="2984272"/>
    <lineage>
        <taxon>Viruses</taxon>
        <taxon>Viruses incertae sedis</taxon>
        <taxon>Naldaviricetes</taxon>
        <taxon>Nimaviridae</taxon>
    </lineage>
</organism>
<protein>
    <submittedName>
        <fullName evidence="1">Wsv021-like protein</fullName>
    </submittedName>
</protein>
<reference evidence="1" key="1">
    <citation type="submission" date="2022-10" db="EMBL/GenBank/DDBJ databases">
        <title>Genome sequences of endogenous nimaviruses in decapod crustaceans.</title>
        <authorList>
            <person name="Kawato S."/>
            <person name="Nozaki R."/>
            <person name="Kondo H."/>
            <person name="Hirono I."/>
        </authorList>
    </citation>
    <scope>NUCLEOTIDE SEQUENCE</scope>
    <source>
        <strain evidence="1">Mikawa2016</strain>
    </source>
</reference>
<proteinExistence type="predicted"/>
<name>A0A9C7C5C1_9VIRU</name>
<dbReference type="EMBL" id="LC738871">
    <property type="protein sequence ID" value="BDT62029.1"/>
    <property type="molecule type" value="Genomic_DNA"/>
</dbReference>
<evidence type="ECO:0000313" key="1">
    <source>
        <dbReference type="EMBL" id="BDT62029.1"/>
    </source>
</evidence>